<sequence length="77" mass="8873">MKVCYLAKKISLQENKGKLKTENYLKYSQFHKDKNSSHAFLLIEFSDNGAILMGGWYGDLMKVGCENDYDVSVSGWW</sequence>
<reference evidence="1 2" key="1">
    <citation type="journal article" date="2017" name="Plant Biotechnol. J.">
        <title>A comprehensive draft genome sequence for lupin (Lupinus angustifolius), an emerging health food: insights into plant-microbe interactions and legume evolution.</title>
        <authorList>
            <person name="Hane J.K."/>
            <person name="Ming Y."/>
            <person name="Kamphuis L.G."/>
            <person name="Nelson M.N."/>
            <person name="Garg G."/>
            <person name="Atkins C.A."/>
            <person name="Bayer P.E."/>
            <person name="Bravo A."/>
            <person name="Bringans S."/>
            <person name="Cannon S."/>
            <person name="Edwards D."/>
            <person name="Foley R."/>
            <person name="Gao L.L."/>
            <person name="Harrison M.J."/>
            <person name="Huang W."/>
            <person name="Hurgobin B."/>
            <person name="Li S."/>
            <person name="Liu C.W."/>
            <person name="McGrath A."/>
            <person name="Morahan G."/>
            <person name="Murray J."/>
            <person name="Weller J."/>
            <person name="Jian J."/>
            <person name="Singh K.B."/>
        </authorList>
    </citation>
    <scope>NUCLEOTIDE SEQUENCE [LARGE SCALE GENOMIC DNA]</scope>
    <source>
        <strain evidence="2">cv. Tanjil</strain>
        <tissue evidence="1">Whole plant</tissue>
    </source>
</reference>
<name>A0A1J7FNR9_LUPAN</name>
<keyword evidence="2" id="KW-1185">Reference proteome</keyword>
<evidence type="ECO:0000313" key="1">
    <source>
        <dbReference type="EMBL" id="OIV89645.1"/>
    </source>
</evidence>
<proteinExistence type="predicted"/>
<protein>
    <submittedName>
        <fullName evidence="1">Uncharacterized protein</fullName>
    </submittedName>
</protein>
<organism evidence="1 2">
    <name type="scientific">Lupinus angustifolius</name>
    <name type="common">Narrow-leaved blue lupine</name>
    <dbReference type="NCBI Taxonomy" id="3871"/>
    <lineage>
        <taxon>Eukaryota</taxon>
        <taxon>Viridiplantae</taxon>
        <taxon>Streptophyta</taxon>
        <taxon>Embryophyta</taxon>
        <taxon>Tracheophyta</taxon>
        <taxon>Spermatophyta</taxon>
        <taxon>Magnoliopsida</taxon>
        <taxon>eudicotyledons</taxon>
        <taxon>Gunneridae</taxon>
        <taxon>Pentapetalae</taxon>
        <taxon>rosids</taxon>
        <taxon>fabids</taxon>
        <taxon>Fabales</taxon>
        <taxon>Fabaceae</taxon>
        <taxon>Papilionoideae</taxon>
        <taxon>50 kb inversion clade</taxon>
        <taxon>genistoids sensu lato</taxon>
        <taxon>core genistoids</taxon>
        <taxon>Genisteae</taxon>
        <taxon>Lupinus</taxon>
    </lineage>
</organism>
<dbReference type="Gramene" id="OIV89645">
    <property type="protein sequence ID" value="OIV89645"/>
    <property type="gene ID" value="TanjilG_12731"/>
</dbReference>
<dbReference type="Proteomes" id="UP000188354">
    <property type="component" value="Unassembled WGS sequence"/>
</dbReference>
<gene>
    <name evidence="1" type="ORF">TanjilG_12731</name>
</gene>
<evidence type="ECO:0000313" key="2">
    <source>
        <dbReference type="Proteomes" id="UP000188354"/>
    </source>
</evidence>
<dbReference type="AlphaFoldDB" id="A0A1J7FNR9"/>
<dbReference type="EMBL" id="KV862266">
    <property type="protein sequence ID" value="OIV89645.1"/>
    <property type="molecule type" value="Genomic_DNA"/>
</dbReference>
<accession>A0A1J7FNR9</accession>